<dbReference type="InterPro" id="IPR043129">
    <property type="entry name" value="ATPase_NBD"/>
</dbReference>
<dbReference type="SUPFAM" id="SSF53067">
    <property type="entry name" value="Actin-like ATPase domain"/>
    <property type="match status" value="2"/>
</dbReference>
<dbReference type="AlphaFoldDB" id="A0A5C8CJ72"/>
<organism evidence="1 2">
    <name type="scientific">Brachyspira aalborgi</name>
    <dbReference type="NCBI Taxonomy" id="29522"/>
    <lineage>
        <taxon>Bacteria</taxon>
        <taxon>Pseudomonadati</taxon>
        <taxon>Spirochaetota</taxon>
        <taxon>Spirochaetia</taxon>
        <taxon>Brachyspirales</taxon>
        <taxon>Brachyspiraceae</taxon>
        <taxon>Brachyspira</taxon>
    </lineage>
</organism>
<gene>
    <name evidence="1" type="ORF">EPJ80_01555</name>
</gene>
<proteinExistence type="predicted"/>
<evidence type="ECO:0000313" key="2">
    <source>
        <dbReference type="Proteomes" id="UP000325116"/>
    </source>
</evidence>
<protein>
    <recommendedName>
        <fullName evidence="3">Carbohydrate kinase FGGY N-terminal domain-containing protein</fullName>
    </recommendedName>
</protein>
<comment type="caution">
    <text evidence="1">The sequence shown here is derived from an EMBL/GenBank/DDBJ whole genome shotgun (WGS) entry which is preliminary data.</text>
</comment>
<dbReference type="CDD" id="cd07777">
    <property type="entry name" value="ASKHA_NBD_FGGY_SHK"/>
    <property type="match status" value="1"/>
</dbReference>
<name>A0A5C8CJ72_9SPIR</name>
<dbReference type="Gene3D" id="3.30.420.40">
    <property type="match status" value="1"/>
</dbReference>
<dbReference type="Proteomes" id="UP000325116">
    <property type="component" value="Unassembled WGS sequence"/>
</dbReference>
<sequence length="428" mass="48968">MNSLLIDFGASRVKTAISDLSGGINYIKDYSPVTPSVFSELKFEVPILEIKDLFYKIIKDYLKYDIKSVFICSEQHGFAIKDINNNFITDYISWKDNRAFEKIDGLSTIDFVKDKLPDFKKRTGMNIKAGLPSINLLHLMRLKILPKKIKILTLPDILCGNKIHSTMLAGLGIWDIYKKEPYKDLFDLYKEMGYEISFNEPAYNICISETLNKNLSVYSGIGDNQCAIFGSYLNDKDVIINMGTGSQIAKIDELNTNAKMEQRPYFDNKNLSIITHIPSGRALNCFIGFINDCFSYANSKLSAWNLLEEITIKDIMESSIEFDLNVFESSYKFMMGGGIRYIMEHNLNLKNYLSSLIKSYIEQYFAIIDEYSIGYSKIVLAGGIPRKLNIIKKYIEEVKNINVFINEFEQDETLNGLKNIAILFGVYK</sequence>
<dbReference type="RefSeq" id="WP_147757617.1">
    <property type="nucleotide sequence ID" value="NZ_SAXT01000001.1"/>
</dbReference>
<accession>A0A5C8CJ72</accession>
<evidence type="ECO:0000313" key="1">
    <source>
        <dbReference type="EMBL" id="TXJ13454.1"/>
    </source>
</evidence>
<evidence type="ECO:0008006" key="3">
    <source>
        <dbReference type="Google" id="ProtNLM"/>
    </source>
</evidence>
<reference evidence="1 2" key="1">
    <citation type="journal article" date="1992" name="Lakartidningen">
        <title>[Penicillin V and not amoxicillin is the first choice preparation in acute otitis].</title>
        <authorList>
            <person name="Kamme C."/>
            <person name="Lundgren K."/>
            <person name="Prellner K."/>
        </authorList>
    </citation>
    <scope>NUCLEOTIDE SEQUENCE [LARGE SCALE GENOMIC DNA]</scope>
    <source>
        <strain evidence="1 2">W1</strain>
    </source>
</reference>
<dbReference type="EMBL" id="SAXT01000001">
    <property type="protein sequence ID" value="TXJ13454.1"/>
    <property type="molecule type" value="Genomic_DNA"/>
</dbReference>